<keyword evidence="2" id="KW-0805">Transcription regulation</keyword>
<name>A0A5B9PKJ1_9BACT</name>
<evidence type="ECO:0000256" key="2">
    <source>
        <dbReference type="ARBA" id="ARBA00023015"/>
    </source>
</evidence>
<dbReference type="InterPro" id="IPR039425">
    <property type="entry name" value="RNA_pol_sigma-70-like"/>
</dbReference>
<dbReference type="NCBIfam" id="TIGR02937">
    <property type="entry name" value="sigma70-ECF"/>
    <property type="match status" value="1"/>
</dbReference>
<dbReference type="InterPro" id="IPR007627">
    <property type="entry name" value="RNA_pol_sigma70_r2"/>
</dbReference>
<dbReference type="GO" id="GO:0003677">
    <property type="term" value="F:DNA binding"/>
    <property type="evidence" value="ECO:0007669"/>
    <property type="project" value="UniProtKB-KW"/>
</dbReference>
<evidence type="ECO:0000259" key="6">
    <source>
        <dbReference type="Pfam" id="PF04542"/>
    </source>
</evidence>
<dbReference type="PANTHER" id="PTHR43133">
    <property type="entry name" value="RNA POLYMERASE ECF-TYPE SIGMA FACTO"/>
    <property type="match status" value="1"/>
</dbReference>
<keyword evidence="8" id="KW-1185">Reference proteome</keyword>
<dbReference type="STRING" id="980251.GCA_001642875_02627"/>
<keyword evidence="5" id="KW-0804">Transcription</keyword>
<dbReference type="KEGG" id="mff:MFFC18_28110"/>
<evidence type="ECO:0000256" key="4">
    <source>
        <dbReference type="ARBA" id="ARBA00023125"/>
    </source>
</evidence>
<dbReference type="GO" id="GO:0016987">
    <property type="term" value="F:sigma factor activity"/>
    <property type="evidence" value="ECO:0007669"/>
    <property type="project" value="UniProtKB-KW"/>
</dbReference>
<proteinExistence type="inferred from homology"/>
<keyword evidence="4" id="KW-0238">DNA-binding</keyword>
<dbReference type="SUPFAM" id="SSF88946">
    <property type="entry name" value="Sigma2 domain of RNA polymerase sigma factors"/>
    <property type="match status" value="1"/>
</dbReference>
<dbReference type="SUPFAM" id="SSF88659">
    <property type="entry name" value="Sigma3 and sigma4 domains of RNA polymerase sigma factors"/>
    <property type="match status" value="1"/>
</dbReference>
<accession>A0A5B9PKJ1</accession>
<dbReference type="GO" id="GO:0006352">
    <property type="term" value="P:DNA-templated transcription initiation"/>
    <property type="evidence" value="ECO:0007669"/>
    <property type="project" value="InterPro"/>
</dbReference>
<evidence type="ECO:0000256" key="5">
    <source>
        <dbReference type="ARBA" id="ARBA00023163"/>
    </source>
</evidence>
<comment type="similarity">
    <text evidence="1">Belongs to the sigma-70 factor family. ECF subfamily.</text>
</comment>
<sequence>MDNSPKTRLSLIGRLHDNEDSEAWSEFVQIYEPLIQAIVQRRGMQYADATEVTQEVLTRVAHSIGTWNPDPSKGTFRGWLYRVTRNLTIDYVRRNKTRTPTEGEIDFDQLAEPSSDDSREFRLEYRRQLFGWAVGQVQPSFKPENWQAFWKTAVEQKSVDEVSRELNISRGRVCVARFRVMTRITAVIKERMQETDE</sequence>
<dbReference type="Proteomes" id="UP000322214">
    <property type="component" value="Chromosome"/>
</dbReference>
<evidence type="ECO:0000256" key="3">
    <source>
        <dbReference type="ARBA" id="ARBA00023082"/>
    </source>
</evidence>
<evidence type="ECO:0000256" key="1">
    <source>
        <dbReference type="ARBA" id="ARBA00010641"/>
    </source>
</evidence>
<organism evidence="7 8">
    <name type="scientific">Mariniblastus fucicola</name>
    <dbReference type="NCBI Taxonomy" id="980251"/>
    <lineage>
        <taxon>Bacteria</taxon>
        <taxon>Pseudomonadati</taxon>
        <taxon>Planctomycetota</taxon>
        <taxon>Planctomycetia</taxon>
        <taxon>Pirellulales</taxon>
        <taxon>Pirellulaceae</taxon>
        <taxon>Mariniblastus</taxon>
    </lineage>
</organism>
<protein>
    <submittedName>
        <fullName evidence="7">ECF RNA polymerase sigma factor SigE</fullName>
    </submittedName>
</protein>
<evidence type="ECO:0000313" key="8">
    <source>
        <dbReference type="Proteomes" id="UP000322214"/>
    </source>
</evidence>
<dbReference type="OrthoDB" id="255903at2"/>
<evidence type="ECO:0000313" key="7">
    <source>
        <dbReference type="EMBL" id="QEG22923.1"/>
    </source>
</evidence>
<dbReference type="EMBL" id="CP042912">
    <property type="protein sequence ID" value="QEG22923.1"/>
    <property type="molecule type" value="Genomic_DNA"/>
</dbReference>
<dbReference type="InterPro" id="IPR013324">
    <property type="entry name" value="RNA_pol_sigma_r3/r4-like"/>
</dbReference>
<dbReference type="Gene3D" id="1.10.1740.10">
    <property type="match status" value="1"/>
</dbReference>
<dbReference type="AlphaFoldDB" id="A0A5B9PKJ1"/>
<dbReference type="InterPro" id="IPR014284">
    <property type="entry name" value="RNA_pol_sigma-70_dom"/>
</dbReference>
<gene>
    <name evidence="7" type="primary">sigE_6</name>
    <name evidence="7" type="ORF">MFFC18_28110</name>
</gene>
<reference evidence="7 8" key="1">
    <citation type="submission" date="2019-08" db="EMBL/GenBank/DDBJ databases">
        <title>Deep-cultivation of Planctomycetes and their phenomic and genomic characterization uncovers novel biology.</title>
        <authorList>
            <person name="Wiegand S."/>
            <person name="Jogler M."/>
            <person name="Boedeker C."/>
            <person name="Pinto D."/>
            <person name="Vollmers J."/>
            <person name="Rivas-Marin E."/>
            <person name="Kohn T."/>
            <person name="Peeters S.H."/>
            <person name="Heuer A."/>
            <person name="Rast P."/>
            <person name="Oberbeckmann S."/>
            <person name="Bunk B."/>
            <person name="Jeske O."/>
            <person name="Meyerdierks A."/>
            <person name="Storesund J.E."/>
            <person name="Kallscheuer N."/>
            <person name="Luecker S."/>
            <person name="Lage O.M."/>
            <person name="Pohl T."/>
            <person name="Merkel B.J."/>
            <person name="Hornburger P."/>
            <person name="Mueller R.-W."/>
            <person name="Bruemmer F."/>
            <person name="Labrenz M."/>
            <person name="Spormann A.M."/>
            <person name="Op den Camp H."/>
            <person name="Overmann J."/>
            <person name="Amann R."/>
            <person name="Jetten M.S.M."/>
            <person name="Mascher T."/>
            <person name="Medema M.H."/>
            <person name="Devos D.P."/>
            <person name="Kaster A.-K."/>
            <person name="Ovreas L."/>
            <person name="Rohde M."/>
            <person name="Galperin M.Y."/>
            <person name="Jogler C."/>
        </authorList>
    </citation>
    <scope>NUCLEOTIDE SEQUENCE [LARGE SCALE GENOMIC DNA]</scope>
    <source>
        <strain evidence="7 8">FC18</strain>
    </source>
</reference>
<dbReference type="RefSeq" id="WP_075085056.1">
    <property type="nucleotide sequence ID" value="NZ_CP042912.1"/>
</dbReference>
<dbReference type="Pfam" id="PF04542">
    <property type="entry name" value="Sigma70_r2"/>
    <property type="match status" value="1"/>
</dbReference>
<feature type="domain" description="RNA polymerase sigma-70 region 2" evidence="6">
    <location>
        <begin position="28"/>
        <end position="96"/>
    </location>
</feature>
<dbReference type="PANTHER" id="PTHR43133:SF8">
    <property type="entry name" value="RNA POLYMERASE SIGMA FACTOR HI_1459-RELATED"/>
    <property type="match status" value="1"/>
</dbReference>
<keyword evidence="3" id="KW-0731">Sigma factor</keyword>
<dbReference type="InterPro" id="IPR013325">
    <property type="entry name" value="RNA_pol_sigma_r2"/>
</dbReference>